<evidence type="ECO:0000313" key="2">
    <source>
        <dbReference type="Proteomes" id="UP000241587"/>
    </source>
</evidence>
<dbReference type="Proteomes" id="UP000241587">
    <property type="component" value="Unassembled WGS sequence"/>
</dbReference>
<proteinExistence type="predicted"/>
<sequence>MSGEDNMSSLVVMSLNDAEPPETLFLDMSVHDVLHDPGIPAVEPWATMFIDAVHDQRFGDAIWARYHIFGDVEDGIVGEKFTVLEAIKDDAMRYKKFEPEIYAEAVDFYKDKMNKADTHPEVIEIILQNMIFLYLLLSFFLFGSSKGDDPATSADDTEPDEPLFLDIPIADIANAAEDLKLVEPWTSRYVAAIHEKRFGDALWARYHIFGEIINGTFEDTNVTVLDRIEEDAIEYKVNEPELFSHALSFYANTSSNDTHTEILDLLANVNLKDVTSHLEERATFGSILHRYEEKISLLVRQLLPESRPRGPDINYWVAHSVAELIEGHCTRSCCNHQLRTSGWSPKNSSHRKICLSKKSSGCS</sequence>
<organism evidence="1 2">
    <name type="scientific">Fusarium culmorum</name>
    <dbReference type="NCBI Taxonomy" id="5516"/>
    <lineage>
        <taxon>Eukaryota</taxon>
        <taxon>Fungi</taxon>
        <taxon>Dikarya</taxon>
        <taxon>Ascomycota</taxon>
        <taxon>Pezizomycotina</taxon>
        <taxon>Sordariomycetes</taxon>
        <taxon>Hypocreomycetidae</taxon>
        <taxon>Hypocreales</taxon>
        <taxon>Nectriaceae</taxon>
        <taxon>Fusarium</taxon>
    </lineage>
</organism>
<dbReference type="AlphaFoldDB" id="A0A2T4GSF9"/>
<dbReference type="EMBL" id="PVEM01000006">
    <property type="protein sequence ID" value="PTD06485.1"/>
    <property type="molecule type" value="Genomic_DNA"/>
</dbReference>
<dbReference type="OrthoDB" id="5100247at2759"/>
<comment type="caution">
    <text evidence="1">The sequence shown here is derived from an EMBL/GenBank/DDBJ whole genome shotgun (WGS) entry which is preliminary data.</text>
</comment>
<evidence type="ECO:0000313" key="1">
    <source>
        <dbReference type="EMBL" id="PTD06485.1"/>
    </source>
</evidence>
<accession>A0A2T4GSF9</accession>
<reference evidence="1 2" key="1">
    <citation type="submission" date="2018-02" db="EMBL/GenBank/DDBJ databases">
        <title>Fusarium culmorum secondary metabolites in fungal-bacterial-plant interactions.</title>
        <authorList>
            <person name="Schmidt R."/>
        </authorList>
    </citation>
    <scope>NUCLEOTIDE SEQUENCE [LARGE SCALE GENOMIC DNA]</scope>
    <source>
        <strain evidence="1 2">PV</strain>
    </source>
</reference>
<gene>
    <name evidence="1" type="ORF">FCULG_00007063</name>
</gene>
<keyword evidence="2" id="KW-1185">Reference proteome</keyword>
<protein>
    <submittedName>
        <fullName evidence="1">Uncharacterized protein</fullName>
    </submittedName>
</protein>
<name>A0A2T4GSF9_FUSCU</name>